<evidence type="ECO:0000313" key="4">
    <source>
        <dbReference type="Proteomes" id="UP000533080"/>
    </source>
</evidence>
<dbReference type="SUPFAM" id="SSF103481">
    <property type="entry name" value="Multidrug resistance efflux transporter EmrE"/>
    <property type="match status" value="2"/>
</dbReference>
<feature type="domain" description="EamA" evidence="2">
    <location>
        <begin position="16"/>
        <end position="139"/>
    </location>
</feature>
<feature type="domain" description="EamA" evidence="2">
    <location>
        <begin position="151"/>
        <end position="276"/>
    </location>
</feature>
<evidence type="ECO:0000313" key="3">
    <source>
        <dbReference type="EMBL" id="NOJ80913.1"/>
    </source>
</evidence>
<evidence type="ECO:0000256" key="1">
    <source>
        <dbReference type="SAM" id="Phobius"/>
    </source>
</evidence>
<evidence type="ECO:0000259" key="2">
    <source>
        <dbReference type="Pfam" id="PF00892"/>
    </source>
</evidence>
<dbReference type="InterPro" id="IPR000620">
    <property type="entry name" value="EamA_dom"/>
</dbReference>
<keyword evidence="1" id="KW-1133">Transmembrane helix</keyword>
<dbReference type="PANTHER" id="PTHR22911">
    <property type="entry name" value="ACYL-MALONYL CONDENSING ENZYME-RELATED"/>
    <property type="match status" value="1"/>
</dbReference>
<protein>
    <submittedName>
        <fullName evidence="3">EamA family transporter</fullName>
    </submittedName>
</protein>
<dbReference type="Pfam" id="PF00892">
    <property type="entry name" value="EamA"/>
    <property type="match status" value="2"/>
</dbReference>
<dbReference type="AlphaFoldDB" id="A0A7Y4IKE3"/>
<reference evidence="3 4" key="1">
    <citation type="submission" date="2020-05" db="EMBL/GenBank/DDBJ databases">
        <authorList>
            <person name="Whitworth D."/>
        </authorList>
    </citation>
    <scope>NUCLEOTIDE SEQUENCE [LARGE SCALE GENOMIC DNA]</scope>
    <source>
        <strain evidence="3 4">AM005</strain>
    </source>
</reference>
<dbReference type="PANTHER" id="PTHR22911:SF79">
    <property type="entry name" value="MOBA-LIKE NTP TRANSFERASE DOMAIN-CONTAINING PROTEIN"/>
    <property type="match status" value="1"/>
</dbReference>
<keyword evidence="1" id="KW-0472">Membrane</keyword>
<comment type="caution">
    <text evidence="3">The sequence shown here is derived from an EMBL/GenBank/DDBJ whole genome shotgun (WGS) entry which is preliminary data.</text>
</comment>
<sequence>MRAGVTRSHTVRYFAMVAAGATLWGCWALFFRPAGLAGPQNAFLVLLAMSLPAPFLFRRDALRDRRATLALLVVALADAANTALFFAAMERGPMSIAVLTHYLAPLLLALLAPWVLGEERSTRALLGGPVTLVGLALLIGRPDGDFSGLTALMGAGSACFYAIIVLAAKQAARAYSPMAVTSLHAPISAGVLLLCFGDRILPPTVDGGTLLVLVGGIVCGLIGNILFHTGLRQVPTAAAAALTYLEPLTASLVGWAFFSETLTPVALGGGLLVLVAGAWVAAERRAPLQAVPLRAAAR</sequence>
<feature type="transmembrane region" description="Helical" evidence="1">
    <location>
        <begin position="12"/>
        <end position="31"/>
    </location>
</feature>
<dbReference type="Proteomes" id="UP000533080">
    <property type="component" value="Unassembled WGS sequence"/>
</dbReference>
<feature type="transmembrane region" description="Helical" evidence="1">
    <location>
        <begin position="239"/>
        <end position="258"/>
    </location>
</feature>
<feature type="transmembrane region" description="Helical" evidence="1">
    <location>
        <begin position="69"/>
        <end position="88"/>
    </location>
</feature>
<name>A0A7Y4IKE3_MYXXA</name>
<feature type="transmembrane region" description="Helical" evidence="1">
    <location>
        <begin position="37"/>
        <end position="57"/>
    </location>
</feature>
<dbReference type="EMBL" id="JABFNT010000070">
    <property type="protein sequence ID" value="NOJ80913.1"/>
    <property type="molecule type" value="Genomic_DNA"/>
</dbReference>
<feature type="transmembrane region" description="Helical" evidence="1">
    <location>
        <begin position="207"/>
        <end position="227"/>
    </location>
</feature>
<accession>A0A7Y4IKE3</accession>
<keyword evidence="1" id="KW-0812">Transmembrane</keyword>
<feature type="transmembrane region" description="Helical" evidence="1">
    <location>
        <begin position="264"/>
        <end position="282"/>
    </location>
</feature>
<feature type="transmembrane region" description="Helical" evidence="1">
    <location>
        <begin position="146"/>
        <end position="168"/>
    </location>
</feature>
<feature type="transmembrane region" description="Helical" evidence="1">
    <location>
        <begin position="123"/>
        <end position="140"/>
    </location>
</feature>
<dbReference type="GO" id="GO:0016020">
    <property type="term" value="C:membrane"/>
    <property type="evidence" value="ECO:0007669"/>
    <property type="project" value="InterPro"/>
</dbReference>
<organism evidence="3 4">
    <name type="scientific">Myxococcus xanthus</name>
    <dbReference type="NCBI Taxonomy" id="34"/>
    <lineage>
        <taxon>Bacteria</taxon>
        <taxon>Pseudomonadati</taxon>
        <taxon>Myxococcota</taxon>
        <taxon>Myxococcia</taxon>
        <taxon>Myxococcales</taxon>
        <taxon>Cystobacterineae</taxon>
        <taxon>Myxococcaceae</taxon>
        <taxon>Myxococcus</taxon>
    </lineage>
</organism>
<dbReference type="InterPro" id="IPR037185">
    <property type="entry name" value="EmrE-like"/>
</dbReference>
<gene>
    <name evidence="3" type="ORF">HNV28_21730</name>
</gene>
<feature type="transmembrane region" description="Helical" evidence="1">
    <location>
        <begin position="180"/>
        <end position="201"/>
    </location>
</feature>
<proteinExistence type="predicted"/>
<feature type="transmembrane region" description="Helical" evidence="1">
    <location>
        <begin position="94"/>
        <end position="116"/>
    </location>
</feature>